<comment type="cofactor">
    <cofactor evidence="1">
        <name>K(+)</name>
        <dbReference type="ChEBI" id="CHEBI:29103"/>
    </cofactor>
</comment>
<organism evidence="11 12">
    <name type="scientific">Melittangium boletus DSM 14713</name>
    <dbReference type="NCBI Taxonomy" id="1294270"/>
    <lineage>
        <taxon>Bacteria</taxon>
        <taxon>Pseudomonadati</taxon>
        <taxon>Myxococcota</taxon>
        <taxon>Myxococcia</taxon>
        <taxon>Myxococcales</taxon>
        <taxon>Cystobacterineae</taxon>
        <taxon>Archangiaceae</taxon>
        <taxon>Melittangium</taxon>
    </lineage>
</organism>
<dbReference type="InterPro" id="IPR015875">
    <property type="entry name" value="IMP_DH/GMP_Rdtase_CS"/>
</dbReference>
<keyword evidence="3" id="KW-0332">GMP biosynthesis</keyword>
<comment type="catalytic activity">
    <reaction evidence="8">
        <text>IMP + NAD(+) + H2O = XMP + NADH + H(+)</text>
        <dbReference type="Rhea" id="RHEA:11708"/>
        <dbReference type="ChEBI" id="CHEBI:15377"/>
        <dbReference type="ChEBI" id="CHEBI:15378"/>
        <dbReference type="ChEBI" id="CHEBI:57464"/>
        <dbReference type="ChEBI" id="CHEBI:57540"/>
        <dbReference type="ChEBI" id="CHEBI:57945"/>
        <dbReference type="ChEBI" id="CHEBI:58053"/>
        <dbReference type="EC" id="1.1.1.205"/>
    </reaction>
</comment>
<name>A0A250ICS4_9BACT</name>
<dbReference type="PROSITE" id="PS00487">
    <property type="entry name" value="IMP_DH_GMP_RED"/>
    <property type="match status" value="1"/>
</dbReference>
<dbReference type="Pfam" id="PF00478">
    <property type="entry name" value="IMPDH"/>
    <property type="match status" value="1"/>
</dbReference>
<gene>
    <name evidence="11" type="ORF">MEBOL_002467</name>
</gene>
<evidence type="ECO:0000259" key="10">
    <source>
        <dbReference type="Pfam" id="PF00478"/>
    </source>
</evidence>
<evidence type="ECO:0000256" key="9">
    <source>
        <dbReference type="SAM" id="MobiDB-lite"/>
    </source>
</evidence>
<evidence type="ECO:0000313" key="11">
    <source>
        <dbReference type="EMBL" id="ATB29018.1"/>
    </source>
</evidence>
<dbReference type="RefSeq" id="WP_095977642.1">
    <property type="nucleotide sequence ID" value="NZ_CP022163.1"/>
</dbReference>
<feature type="compositionally biased region" description="Basic and acidic residues" evidence="9">
    <location>
        <begin position="375"/>
        <end position="385"/>
    </location>
</feature>
<keyword evidence="7" id="KW-0520">NAD</keyword>
<dbReference type="GO" id="GO:0003938">
    <property type="term" value="F:IMP dehydrogenase activity"/>
    <property type="evidence" value="ECO:0007669"/>
    <property type="project" value="UniProtKB-EC"/>
</dbReference>
<evidence type="ECO:0000256" key="3">
    <source>
        <dbReference type="ARBA" id="ARBA00022749"/>
    </source>
</evidence>
<comment type="similarity">
    <text evidence="2">Belongs to the IMPDH/GMPR family.</text>
</comment>
<dbReference type="CDD" id="cd00381">
    <property type="entry name" value="IMPDH"/>
    <property type="match status" value="1"/>
</dbReference>
<dbReference type="PANTHER" id="PTHR11911">
    <property type="entry name" value="INOSINE-5-MONOPHOSPHATE DEHYDROGENASE RELATED"/>
    <property type="match status" value="1"/>
</dbReference>
<accession>A0A250ICS4</accession>
<dbReference type="AlphaFoldDB" id="A0A250ICS4"/>
<evidence type="ECO:0000256" key="8">
    <source>
        <dbReference type="ARBA" id="ARBA00048028"/>
    </source>
</evidence>
<proteinExistence type="inferred from homology"/>
<sequence>MITKNSPITMGLTFDDVLLIPRKTSATSRGIVDISNQLSPRIRVHLPIVSANTPWCTESALAIAMARNGGIGFIHRMCLPEHQAEQVRLTKAAACSASEFPLASKDKDGRLLVGAAIGVRDDYLARAELLVRSGADILVIDIAHGHADYALETISLIKSRYPNVEIVAGNIATGEAARDLINAGADVLKVGVGPGSVCTTRIVTGAGVPQLTAILDCVDVARPHRIPVIADGGIRSSGDMAKALAAGASTVMLGSLLAGTDESVAALMEVDGVKYKVSTGFVTLGVKLTLKRLENQKVTKEEFNRYTPEGIEATFRYSGTAADTLAQYAGGIRSSYSYSGATNTAEFLEKAAFMQVSPAGFAEGKPHAQTSSKQVHPDYSKLLVD</sequence>
<dbReference type="Proteomes" id="UP000217289">
    <property type="component" value="Chromosome"/>
</dbReference>
<evidence type="ECO:0000256" key="1">
    <source>
        <dbReference type="ARBA" id="ARBA00001958"/>
    </source>
</evidence>
<evidence type="ECO:0000256" key="6">
    <source>
        <dbReference type="ARBA" id="ARBA00023002"/>
    </source>
</evidence>
<keyword evidence="4" id="KW-0658">Purine biosynthesis</keyword>
<dbReference type="SMART" id="SM01240">
    <property type="entry name" value="IMPDH"/>
    <property type="match status" value="1"/>
</dbReference>
<dbReference type="Gene3D" id="3.20.20.70">
    <property type="entry name" value="Aldolase class I"/>
    <property type="match status" value="2"/>
</dbReference>
<dbReference type="GO" id="GO:0006177">
    <property type="term" value="P:GMP biosynthetic process"/>
    <property type="evidence" value="ECO:0007669"/>
    <property type="project" value="UniProtKB-KW"/>
</dbReference>
<feature type="domain" description="IMP dehydrogenase/GMP reductase" evidence="10">
    <location>
        <begin position="11"/>
        <end position="367"/>
    </location>
</feature>
<dbReference type="EMBL" id="CP022163">
    <property type="protein sequence ID" value="ATB29018.1"/>
    <property type="molecule type" value="Genomic_DNA"/>
</dbReference>
<dbReference type="KEGG" id="mbd:MEBOL_002467"/>
<dbReference type="PANTHER" id="PTHR11911:SF111">
    <property type="entry name" value="INOSINE-5'-MONOPHOSPHATE DEHYDROGENASE"/>
    <property type="match status" value="1"/>
</dbReference>
<reference evidence="11 12" key="1">
    <citation type="submission" date="2017-06" db="EMBL/GenBank/DDBJ databases">
        <authorList>
            <person name="Kim H.J."/>
            <person name="Triplett B.A."/>
        </authorList>
    </citation>
    <scope>NUCLEOTIDE SEQUENCE [LARGE SCALE GENOMIC DNA]</scope>
    <source>
        <strain evidence="11 12">DSM 14713</strain>
    </source>
</reference>
<keyword evidence="5" id="KW-0630">Potassium</keyword>
<evidence type="ECO:0000313" key="12">
    <source>
        <dbReference type="Proteomes" id="UP000217289"/>
    </source>
</evidence>
<dbReference type="OrthoDB" id="9805398at2"/>
<dbReference type="FunFam" id="3.20.20.70:FF:000424">
    <property type="entry name" value="Inosine-5'-monophosphate dehydrogenase 2"/>
    <property type="match status" value="1"/>
</dbReference>
<evidence type="ECO:0000256" key="7">
    <source>
        <dbReference type="ARBA" id="ARBA00023027"/>
    </source>
</evidence>
<evidence type="ECO:0000256" key="2">
    <source>
        <dbReference type="ARBA" id="ARBA00005502"/>
    </source>
</evidence>
<evidence type="ECO:0000256" key="5">
    <source>
        <dbReference type="ARBA" id="ARBA00022958"/>
    </source>
</evidence>
<dbReference type="InterPro" id="IPR001093">
    <property type="entry name" value="IMP_DH_GMPRt"/>
</dbReference>
<dbReference type="GO" id="GO:0006183">
    <property type="term" value="P:GTP biosynthetic process"/>
    <property type="evidence" value="ECO:0007669"/>
    <property type="project" value="TreeGrafter"/>
</dbReference>
<protein>
    <submittedName>
        <fullName evidence="11">Guanosine monophosphate reductase</fullName>
    </submittedName>
</protein>
<dbReference type="InterPro" id="IPR005990">
    <property type="entry name" value="IMP_DH"/>
</dbReference>
<keyword evidence="12" id="KW-1185">Reference proteome</keyword>
<evidence type="ECO:0000256" key="4">
    <source>
        <dbReference type="ARBA" id="ARBA00022755"/>
    </source>
</evidence>
<dbReference type="InterPro" id="IPR013785">
    <property type="entry name" value="Aldolase_TIM"/>
</dbReference>
<keyword evidence="6" id="KW-0560">Oxidoreductase</keyword>
<dbReference type="SUPFAM" id="SSF51412">
    <property type="entry name" value="Inosine monophosphate dehydrogenase (IMPDH)"/>
    <property type="match status" value="1"/>
</dbReference>
<feature type="region of interest" description="Disordered" evidence="9">
    <location>
        <begin position="364"/>
        <end position="385"/>
    </location>
</feature>